<organism evidence="1 2">
    <name type="scientific">Streptomyces spectabilis</name>
    <dbReference type="NCBI Taxonomy" id="68270"/>
    <lineage>
        <taxon>Bacteria</taxon>
        <taxon>Bacillati</taxon>
        <taxon>Actinomycetota</taxon>
        <taxon>Actinomycetes</taxon>
        <taxon>Kitasatosporales</taxon>
        <taxon>Streptomycetaceae</taxon>
        <taxon>Streptomyces</taxon>
    </lineage>
</organism>
<dbReference type="InterPro" id="IPR045677">
    <property type="entry name" value="DUF6197"/>
</dbReference>
<evidence type="ECO:0000313" key="2">
    <source>
        <dbReference type="Proteomes" id="UP000326505"/>
    </source>
</evidence>
<dbReference type="KEGG" id="sspb:CP982_07770"/>
<name>A0A5P2X6G9_STRST</name>
<dbReference type="Proteomes" id="UP000326505">
    <property type="component" value="Chromosome"/>
</dbReference>
<sequence length="101" mass="10995">MVTLSVTRSRVASVLYRAAVLLEEEEGWDPERNSMIFAIDRAAGFVKPGIDPAAEEATLQAWDALVIQLGEELVVPWERMPGRTQSDVLAALRGAARAVTS</sequence>
<reference evidence="1 2" key="1">
    <citation type="submission" date="2017-09" db="EMBL/GenBank/DDBJ databases">
        <authorList>
            <person name="Lee N."/>
            <person name="Cho B.-K."/>
        </authorList>
    </citation>
    <scope>NUCLEOTIDE SEQUENCE [LARGE SCALE GENOMIC DNA]</scope>
    <source>
        <strain evidence="1 2">ATCC 27465</strain>
    </source>
</reference>
<protein>
    <submittedName>
        <fullName evidence="1">Uncharacterized protein</fullName>
    </submittedName>
</protein>
<dbReference type="EMBL" id="CP023690">
    <property type="protein sequence ID" value="QEV58630.1"/>
    <property type="molecule type" value="Genomic_DNA"/>
</dbReference>
<proteinExistence type="predicted"/>
<evidence type="ECO:0000313" key="1">
    <source>
        <dbReference type="EMBL" id="QEV58630.1"/>
    </source>
</evidence>
<accession>A0A5P2X6G9</accession>
<dbReference type="Pfam" id="PF19698">
    <property type="entry name" value="DUF6197"/>
    <property type="match status" value="1"/>
</dbReference>
<dbReference type="AlphaFoldDB" id="A0A5P2X6G9"/>
<gene>
    <name evidence="1" type="ORF">CP982_07770</name>
</gene>